<evidence type="ECO:0000313" key="1">
    <source>
        <dbReference type="EMBL" id="GAQ93336.1"/>
    </source>
</evidence>
<gene>
    <name evidence="1" type="ORF">KFL_014490020</name>
</gene>
<sequence>MAEGKQLYLDEDPIRVPGINYSVISFLTPRGPQKCETFGVKVRGSFDTYDQANAHAQRLAKVDPAFDIYVVDCYRWLTAAPDPNLLDKKVYNNPTLNTLMESYQQEQERAKQLFEERKAKLFGVMLVLRGVLIYTTGSLRVVRGARARLQALPERMDAATAALRAADSATQAAKAAAPKNTVQYLPTLDMFFAGKSVGTYLSDNMFKLNDPHPSGT</sequence>
<dbReference type="Pfam" id="PF19150">
    <property type="entry name" value="DUF5832"/>
    <property type="match status" value="1"/>
</dbReference>
<name>A0A1Y1IWQ1_KLENI</name>
<dbReference type="Proteomes" id="UP000054558">
    <property type="component" value="Unassembled WGS sequence"/>
</dbReference>
<proteinExistence type="predicted"/>
<evidence type="ECO:0000313" key="2">
    <source>
        <dbReference type="Proteomes" id="UP000054558"/>
    </source>
</evidence>
<dbReference type="AlphaFoldDB" id="A0A1Y1IWQ1"/>
<organism evidence="1 2">
    <name type="scientific">Klebsormidium nitens</name>
    <name type="common">Green alga</name>
    <name type="synonym">Ulothrix nitens</name>
    <dbReference type="NCBI Taxonomy" id="105231"/>
    <lineage>
        <taxon>Eukaryota</taxon>
        <taxon>Viridiplantae</taxon>
        <taxon>Streptophyta</taxon>
        <taxon>Klebsormidiophyceae</taxon>
        <taxon>Klebsormidiales</taxon>
        <taxon>Klebsormidiaceae</taxon>
        <taxon>Klebsormidium</taxon>
    </lineage>
</organism>
<reference evidence="1 2" key="1">
    <citation type="journal article" date="2014" name="Nat. Commun.">
        <title>Klebsormidium flaccidum genome reveals primary factors for plant terrestrial adaptation.</title>
        <authorList>
            <person name="Hori K."/>
            <person name="Maruyama F."/>
            <person name="Fujisawa T."/>
            <person name="Togashi T."/>
            <person name="Yamamoto N."/>
            <person name="Seo M."/>
            <person name="Sato S."/>
            <person name="Yamada T."/>
            <person name="Mori H."/>
            <person name="Tajima N."/>
            <person name="Moriyama T."/>
            <person name="Ikeuchi M."/>
            <person name="Watanabe M."/>
            <person name="Wada H."/>
            <person name="Kobayashi K."/>
            <person name="Saito M."/>
            <person name="Masuda T."/>
            <person name="Sasaki-Sekimoto Y."/>
            <person name="Mashiguchi K."/>
            <person name="Awai K."/>
            <person name="Shimojima M."/>
            <person name="Masuda S."/>
            <person name="Iwai M."/>
            <person name="Nobusawa T."/>
            <person name="Narise T."/>
            <person name="Kondo S."/>
            <person name="Saito H."/>
            <person name="Sato R."/>
            <person name="Murakawa M."/>
            <person name="Ihara Y."/>
            <person name="Oshima-Yamada Y."/>
            <person name="Ohtaka K."/>
            <person name="Satoh M."/>
            <person name="Sonobe K."/>
            <person name="Ishii M."/>
            <person name="Ohtani R."/>
            <person name="Kanamori-Sato M."/>
            <person name="Honoki R."/>
            <person name="Miyazaki D."/>
            <person name="Mochizuki H."/>
            <person name="Umetsu J."/>
            <person name="Higashi K."/>
            <person name="Shibata D."/>
            <person name="Kamiya Y."/>
            <person name="Sato N."/>
            <person name="Nakamura Y."/>
            <person name="Tabata S."/>
            <person name="Ida S."/>
            <person name="Kurokawa K."/>
            <person name="Ohta H."/>
        </authorList>
    </citation>
    <scope>NUCLEOTIDE SEQUENCE [LARGE SCALE GENOMIC DNA]</scope>
    <source>
        <strain evidence="1 2">NIES-2285</strain>
    </source>
</reference>
<keyword evidence="2" id="KW-1185">Reference proteome</keyword>
<accession>A0A1Y1IWQ1</accession>
<protein>
    <submittedName>
        <fullName evidence="1">Uncharacterized protein</fullName>
    </submittedName>
</protein>
<dbReference type="EMBL" id="DF238398">
    <property type="protein sequence ID" value="GAQ93336.1"/>
    <property type="molecule type" value="Genomic_DNA"/>
</dbReference>
<dbReference type="InterPro" id="IPR043872">
    <property type="entry name" value="DUF5832"/>
</dbReference>